<accession>A0A409VSN9</accession>
<evidence type="ECO:0000313" key="1">
    <source>
        <dbReference type="EMBL" id="PPQ69282.1"/>
    </source>
</evidence>
<organism evidence="1 2">
    <name type="scientific">Psilocybe cyanescens</name>
    <dbReference type="NCBI Taxonomy" id="93625"/>
    <lineage>
        <taxon>Eukaryota</taxon>
        <taxon>Fungi</taxon>
        <taxon>Dikarya</taxon>
        <taxon>Basidiomycota</taxon>
        <taxon>Agaricomycotina</taxon>
        <taxon>Agaricomycetes</taxon>
        <taxon>Agaricomycetidae</taxon>
        <taxon>Agaricales</taxon>
        <taxon>Agaricineae</taxon>
        <taxon>Strophariaceae</taxon>
        <taxon>Psilocybe</taxon>
    </lineage>
</organism>
<dbReference type="AlphaFoldDB" id="A0A409VSN9"/>
<dbReference type="InParanoid" id="A0A409VSN9"/>
<protein>
    <submittedName>
        <fullName evidence="1">Uncharacterized protein</fullName>
    </submittedName>
</protein>
<sequence length="289" mass="31884">MSVYATFRRGDYDFADAEALIRLVTFVFQTAGPSFFPVKGARRIKKEGYDLGTGAFFSSMTFRSVDNTISCFQDETAAERVFANSVQQSPLPSLIHALSPSAFCLVLVRLCVLNVVLHPPIINVLVSMKIVLRVAMLAPKKFSVPGLNASLDRKTPRVYAFAFLFNEHHLQCDCKYADDEGQKLHETRYGPASVASYPVFVDLLTESIVSYAYSVCSKPAFVHFGSDLDGSSDFYTSVSSVADEGLYGGIQTSSYTGIFTALISLHDCLSQGLRQNYVEGSYEVLKIFK</sequence>
<comment type="caution">
    <text evidence="1">The sequence shown here is derived from an EMBL/GenBank/DDBJ whole genome shotgun (WGS) entry which is preliminary data.</text>
</comment>
<reference evidence="1 2" key="1">
    <citation type="journal article" date="2018" name="Evol. Lett.">
        <title>Horizontal gene cluster transfer increased hallucinogenic mushroom diversity.</title>
        <authorList>
            <person name="Reynolds H.T."/>
            <person name="Vijayakumar V."/>
            <person name="Gluck-Thaler E."/>
            <person name="Korotkin H.B."/>
            <person name="Matheny P.B."/>
            <person name="Slot J.C."/>
        </authorList>
    </citation>
    <scope>NUCLEOTIDE SEQUENCE [LARGE SCALE GENOMIC DNA]</scope>
    <source>
        <strain evidence="1 2">2631</strain>
    </source>
</reference>
<proteinExistence type="predicted"/>
<gene>
    <name evidence="1" type="ORF">CVT25_005937</name>
</gene>
<keyword evidence="2" id="KW-1185">Reference proteome</keyword>
<dbReference type="EMBL" id="NHYD01003938">
    <property type="protein sequence ID" value="PPQ69282.1"/>
    <property type="molecule type" value="Genomic_DNA"/>
</dbReference>
<name>A0A409VSN9_PSICY</name>
<dbReference type="Proteomes" id="UP000283269">
    <property type="component" value="Unassembled WGS sequence"/>
</dbReference>
<evidence type="ECO:0000313" key="2">
    <source>
        <dbReference type="Proteomes" id="UP000283269"/>
    </source>
</evidence>